<dbReference type="WBParaSite" id="L893_g17389.t1">
    <property type="protein sequence ID" value="L893_g17389.t1"/>
    <property type="gene ID" value="L893_g17389"/>
</dbReference>
<dbReference type="AlphaFoldDB" id="A0A1I7YKV0"/>
<sequence length="112" mass="12649">MSLYWFGREPLKIQWDREFEASLSRALKAIDTVPAPVTHLCSFSKGLGGHSSPYCAYNMASFLQEIIPCSCLHCSVAFGPPSFRYPERELYNCGERCEKVRKPENSTHSGNN</sequence>
<protein>
    <submittedName>
        <fullName evidence="2">Uncharacterized protein</fullName>
    </submittedName>
</protein>
<organism evidence="1 2">
    <name type="scientific">Steinernema glaseri</name>
    <dbReference type="NCBI Taxonomy" id="37863"/>
    <lineage>
        <taxon>Eukaryota</taxon>
        <taxon>Metazoa</taxon>
        <taxon>Ecdysozoa</taxon>
        <taxon>Nematoda</taxon>
        <taxon>Chromadorea</taxon>
        <taxon>Rhabditida</taxon>
        <taxon>Tylenchina</taxon>
        <taxon>Panagrolaimomorpha</taxon>
        <taxon>Strongyloidoidea</taxon>
        <taxon>Steinernematidae</taxon>
        <taxon>Steinernema</taxon>
    </lineage>
</organism>
<reference evidence="2" key="1">
    <citation type="submission" date="2016-11" db="UniProtKB">
        <authorList>
            <consortium name="WormBaseParasite"/>
        </authorList>
    </citation>
    <scope>IDENTIFICATION</scope>
</reference>
<dbReference type="Proteomes" id="UP000095287">
    <property type="component" value="Unplaced"/>
</dbReference>
<keyword evidence="1" id="KW-1185">Reference proteome</keyword>
<accession>A0A1I7YKV0</accession>
<evidence type="ECO:0000313" key="2">
    <source>
        <dbReference type="WBParaSite" id="L893_g17389.t1"/>
    </source>
</evidence>
<proteinExistence type="predicted"/>
<evidence type="ECO:0000313" key="1">
    <source>
        <dbReference type="Proteomes" id="UP000095287"/>
    </source>
</evidence>
<name>A0A1I7YKV0_9BILA</name>